<evidence type="ECO:0000256" key="1">
    <source>
        <dbReference type="ARBA" id="ARBA00004141"/>
    </source>
</evidence>
<keyword evidence="4" id="KW-0444">Lipid biosynthesis</keyword>
<keyword evidence="16" id="KW-1185">Reference proteome</keyword>
<dbReference type="EMBL" id="SIDB01000007">
    <property type="protein sequence ID" value="KAI3430418.1"/>
    <property type="molecule type" value="Genomic_DNA"/>
</dbReference>
<comment type="caution">
    <text evidence="15">The sequence shown here is derived from an EMBL/GenBank/DDBJ whole genome shotgun (WGS) entry which is preliminary data.</text>
</comment>
<dbReference type="InterPro" id="IPR021261">
    <property type="entry name" value="GPCAT"/>
</dbReference>
<evidence type="ECO:0000256" key="12">
    <source>
        <dbReference type="ARBA" id="ARBA00023315"/>
    </source>
</evidence>
<evidence type="ECO:0000313" key="16">
    <source>
        <dbReference type="Proteomes" id="UP001055712"/>
    </source>
</evidence>
<evidence type="ECO:0000256" key="3">
    <source>
        <dbReference type="ARBA" id="ARBA00019082"/>
    </source>
</evidence>
<feature type="compositionally biased region" description="Polar residues" evidence="13">
    <location>
        <begin position="13"/>
        <end position="24"/>
    </location>
</feature>
<keyword evidence="7 14" id="KW-1133">Transmembrane helix</keyword>
<gene>
    <name evidence="15" type="ORF">D9Q98_005013</name>
</gene>
<dbReference type="PANTHER" id="PTHR31201:SF1">
    <property type="entry name" value="GLYCEROPHOSPHOCHOLINE ACYLTRANSFERASE 1"/>
    <property type="match status" value="1"/>
</dbReference>
<evidence type="ECO:0000256" key="6">
    <source>
        <dbReference type="ARBA" id="ARBA00022692"/>
    </source>
</evidence>
<evidence type="ECO:0000256" key="8">
    <source>
        <dbReference type="ARBA" id="ARBA00023098"/>
    </source>
</evidence>
<keyword evidence="8" id="KW-0443">Lipid metabolism</keyword>
<feature type="transmembrane region" description="Helical" evidence="14">
    <location>
        <begin position="377"/>
        <end position="399"/>
    </location>
</feature>
<keyword evidence="10" id="KW-0594">Phospholipid biosynthesis</keyword>
<feature type="region of interest" description="Disordered" evidence="13">
    <location>
        <begin position="1"/>
        <end position="28"/>
    </location>
</feature>
<keyword evidence="5" id="KW-0808">Transferase</keyword>
<evidence type="ECO:0000256" key="4">
    <source>
        <dbReference type="ARBA" id="ARBA00022516"/>
    </source>
</evidence>
<comment type="similarity">
    <text evidence="2">Belongs to the GPC1 family.</text>
</comment>
<evidence type="ECO:0000256" key="14">
    <source>
        <dbReference type="SAM" id="Phobius"/>
    </source>
</evidence>
<reference evidence="15" key="1">
    <citation type="journal article" date="2019" name="Plant J.">
        <title>Chlorella vulgaris genome assembly and annotation reveals the molecular basis for metabolic acclimation to high light conditions.</title>
        <authorList>
            <person name="Cecchin M."/>
            <person name="Marcolungo L."/>
            <person name="Rossato M."/>
            <person name="Girolomoni L."/>
            <person name="Cosentino E."/>
            <person name="Cuine S."/>
            <person name="Li-Beisson Y."/>
            <person name="Delledonne M."/>
            <person name="Ballottari M."/>
        </authorList>
    </citation>
    <scope>NUCLEOTIDE SEQUENCE</scope>
    <source>
        <strain evidence="15">211/11P</strain>
    </source>
</reference>
<keyword evidence="11" id="KW-1208">Phospholipid metabolism</keyword>
<evidence type="ECO:0000256" key="7">
    <source>
        <dbReference type="ARBA" id="ARBA00022989"/>
    </source>
</evidence>
<keyword evidence="12" id="KW-0012">Acyltransferase</keyword>
<evidence type="ECO:0000256" key="10">
    <source>
        <dbReference type="ARBA" id="ARBA00023209"/>
    </source>
</evidence>
<dbReference type="AlphaFoldDB" id="A0A9D4TNA3"/>
<evidence type="ECO:0000313" key="15">
    <source>
        <dbReference type="EMBL" id="KAI3430418.1"/>
    </source>
</evidence>
<feature type="transmembrane region" description="Helical" evidence="14">
    <location>
        <begin position="138"/>
        <end position="155"/>
    </location>
</feature>
<dbReference type="OrthoDB" id="406287at2759"/>
<evidence type="ECO:0000256" key="11">
    <source>
        <dbReference type="ARBA" id="ARBA00023264"/>
    </source>
</evidence>
<name>A0A9D4TNA3_CHLVU</name>
<evidence type="ECO:0000256" key="9">
    <source>
        <dbReference type="ARBA" id="ARBA00023136"/>
    </source>
</evidence>
<evidence type="ECO:0000256" key="13">
    <source>
        <dbReference type="SAM" id="MobiDB-lite"/>
    </source>
</evidence>
<feature type="transmembrane region" description="Helical" evidence="14">
    <location>
        <begin position="211"/>
        <end position="232"/>
    </location>
</feature>
<proteinExistence type="inferred from homology"/>
<dbReference type="PANTHER" id="PTHR31201">
    <property type="entry name" value="OS01G0585100 PROTEIN"/>
    <property type="match status" value="1"/>
</dbReference>
<evidence type="ECO:0000256" key="2">
    <source>
        <dbReference type="ARBA" id="ARBA00006675"/>
    </source>
</evidence>
<dbReference type="GO" id="GO:0016746">
    <property type="term" value="F:acyltransferase activity"/>
    <property type="evidence" value="ECO:0007669"/>
    <property type="project" value="UniProtKB-KW"/>
</dbReference>
<dbReference type="GO" id="GO:0006656">
    <property type="term" value="P:phosphatidylcholine biosynthetic process"/>
    <property type="evidence" value="ECO:0007669"/>
    <property type="project" value="TreeGrafter"/>
</dbReference>
<protein>
    <recommendedName>
        <fullName evidence="3">Glycerophosphocholine acyltransferase 1</fullName>
    </recommendedName>
</protein>
<feature type="transmembrane region" description="Helical" evidence="14">
    <location>
        <begin position="284"/>
        <end position="311"/>
    </location>
</feature>
<dbReference type="Pfam" id="PF10998">
    <property type="entry name" value="DUF2838"/>
    <property type="match status" value="1"/>
</dbReference>
<feature type="transmembrane region" description="Helical" evidence="14">
    <location>
        <begin position="187"/>
        <end position="205"/>
    </location>
</feature>
<reference evidence="15" key="2">
    <citation type="submission" date="2020-11" db="EMBL/GenBank/DDBJ databases">
        <authorList>
            <person name="Cecchin M."/>
            <person name="Marcolungo L."/>
            <person name="Rossato M."/>
            <person name="Girolomoni L."/>
            <person name="Cosentino E."/>
            <person name="Cuine S."/>
            <person name="Li-Beisson Y."/>
            <person name="Delledonne M."/>
            <person name="Ballottari M."/>
        </authorList>
    </citation>
    <scope>NUCLEOTIDE SEQUENCE</scope>
    <source>
        <strain evidence="15">211/11P</strain>
        <tissue evidence="15">Whole cell</tissue>
    </source>
</reference>
<keyword evidence="6 14" id="KW-0812">Transmembrane</keyword>
<evidence type="ECO:0000256" key="5">
    <source>
        <dbReference type="ARBA" id="ARBA00022679"/>
    </source>
</evidence>
<dbReference type="GO" id="GO:0016020">
    <property type="term" value="C:membrane"/>
    <property type="evidence" value="ECO:0007669"/>
    <property type="project" value="UniProtKB-SubCell"/>
</dbReference>
<dbReference type="Proteomes" id="UP001055712">
    <property type="component" value="Unassembled WGS sequence"/>
</dbReference>
<accession>A0A9D4TNA3</accession>
<comment type="subcellular location">
    <subcellularLocation>
        <location evidence="1">Membrane</location>
        <topology evidence="1">Multi-pass membrane protein</topology>
    </subcellularLocation>
</comment>
<organism evidence="15 16">
    <name type="scientific">Chlorella vulgaris</name>
    <name type="common">Green alga</name>
    <dbReference type="NCBI Taxonomy" id="3077"/>
    <lineage>
        <taxon>Eukaryota</taxon>
        <taxon>Viridiplantae</taxon>
        <taxon>Chlorophyta</taxon>
        <taxon>core chlorophytes</taxon>
        <taxon>Trebouxiophyceae</taxon>
        <taxon>Chlorellales</taxon>
        <taxon>Chlorellaceae</taxon>
        <taxon>Chlorella clade</taxon>
        <taxon>Chlorella</taxon>
    </lineage>
</organism>
<keyword evidence="9 14" id="KW-0472">Membrane</keyword>
<sequence>MAKGAPPAPAASDGTNGTEGTVTNAEPKLRRAFSRTSTFRQQLAEQLDSMRDDMLQRLEPMLEAAGDAAEGMSMLLDPAKQMELLDEALAEPRVNASAEERAADTVRVAQEASAEVDTLQHMRDALIDPHKIMIKDKMAFVFGVVNVVLTAFWVGRWPETYHWFWMVKDVVLFTLRYLTYKQKGMHYMMLEYCYAANFVAFYYLFNSPQSAMLRRFSFAIMTGPLMWSIVAMRNSLVFHDGDKITTLMMHASPALTAWCMRWYPQASWTAGMSKAEVADWNSATWAQMALMPAVLNIVWVSSYYLFIFVVVNKRIQERGYQNMFTAMVMRPSARKSPLARLVLSAPESLRPLMYLGLHTTASWLSLLPTKLWYDNFIAHTAILSCILLWATWNGASFYFRVFAKKMMQEEIKKQEAAARKQLQAAAVNHLAAVAAAAAGSKKVS</sequence>